<dbReference type="RefSeq" id="WP_090172147.1">
    <property type="nucleotide sequence ID" value="NZ_FMXR01000006.1"/>
</dbReference>
<evidence type="ECO:0000259" key="1">
    <source>
        <dbReference type="Pfam" id="PF07238"/>
    </source>
</evidence>
<dbReference type="GO" id="GO:0035438">
    <property type="term" value="F:cyclic-di-GMP binding"/>
    <property type="evidence" value="ECO:0007669"/>
    <property type="project" value="InterPro"/>
</dbReference>
<dbReference type="Proteomes" id="UP000199228">
    <property type="component" value="Unassembled WGS sequence"/>
</dbReference>
<accession>A0A1G6AKN2</accession>
<dbReference type="EMBL" id="FMXR01000006">
    <property type="protein sequence ID" value="SDB08998.1"/>
    <property type="molecule type" value="Genomic_DNA"/>
</dbReference>
<dbReference type="OrthoDB" id="2048971at2"/>
<sequence>MDERRKSKRLPLDVNVEIERLDNGDGITTVKFANVKVKDMSKSGIGFETKVPLEIGSYYNAKITIWTKEKIETVLEVVRCNKVGDEYDYGATFVGMPDADAVKIEIYQLFEENLGK</sequence>
<dbReference type="AlphaFoldDB" id="A0A1G6AKN2"/>
<name>A0A1G6AKN2_EUBOX</name>
<reference evidence="2 3" key="1">
    <citation type="submission" date="2016-10" db="EMBL/GenBank/DDBJ databases">
        <authorList>
            <person name="de Groot N.N."/>
        </authorList>
    </citation>
    <scope>NUCLEOTIDE SEQUENCE [LARGE SCALE GENOMIC DNA]</scope>
    <source>
        <strain evidence="2 3">DSM 3217</strain>
    </source>
</reference>
<keyword evidence="3" id="KW-1185">Reference proteome</keyword>
<dbReference type="STRING" id="1732.SAMN02910417_00644"/>
<protein>
    <submittedName>
        <fullName evidence="2">PilZ domain-containing protein</fullName>
    </submittedName>
</protein>
<organism evidence="2 3">
    <name type="scientific">Eubacterium oxidoreducens</name>
    <dbReference type="NCBI Taxonomy" id="1732"/>
    <lineage>
        <taxon>Bacteria</taxon>
        <taxon>Bacillati</taxon>
        <taxon>Bacillota</taxon>
        <taxon>Clostridia</taxon>
        <taxon>Eubacteriales</taxon>
        <taxon>Eubacteriaceae</taxon>
        <taxon>Eubacterium</taxon>
    </lineage>
</organism>
<dbReference type="InterPro" id="IPR009875">
    <property type="entry name" value="PilZ_domain"/>
</dbReference>
<feature type="domain" description="PilZ" evidence="1">
    <location>
        <begin position="3"/>
        <end position="104"/>
    </location>
</feature>
<dbReference type="Gene3D" id="2.40.10.220">
    <property type="entry name" value="predicted glycosyltransferase like domains"/>
    <property type="match status" value="1"/>
</dbReference>
<gene>
    <name evidence="2" type="ORF">SAMN02910417_00644</name>
</gene>
<dbReference type="SUPFAM" id="SSF141371">
    <property type="entry name" value="PilZ domain-like"/>
    <property type="match status" value="1"/>
</dbReference>
<evidence type="ECO:0000313" key="2">
    <source>
        <dbReference type="EMBL" id="SDB08998.1"/>
    </source>
</evidence>
<dbReference type="Pfam" id="PF07238">
    <property type="entry name" value="PilZ"/>
    <property type="match status" value="1"/>
</dbReference>
<proteinExistence type="predicted"/>
<evidence type="ECO:0000313" key="3">
    <source>
        <dbReference type="Proteomes" id="UP000199228"/>
    </source>
</evidence>